<reference evidence="10" key="1">
    <citation type="submission" date="2025-05" db="UniProtKB">
        <authorList>
            <consortium name="RefSeq"/>
        </authorList>
    </citation>
    <scope>NUCLEOTIDE SEQUENCE [LARGE SCALE GENOMIC DNA]</scope>
</reference>
<keyword evidence="5" id="KW-0560">Oxidoreductase</keyword>
<keyword evidence="9" id="KW-0812">Transmembrane</keyword>
<comment type="cofactor">
    <cofactor evidence="1 8">
        <name>heme</name>
        <dbReference type="ChEBI" id="CHEBI:30413"/>
    </cofactor>
</comment>
<proteinExistence type="inferred from homology"/>
<dbReference type="KEGG" id="cmo:103492068"/>
<keyword evidence="4 8" id="KW-0479">Metal-binding</keyword>
<sequence length="553" mass="62786">MEVASIFTGQLIYQNSPVAMISNLQPSFVMFLLMAFISILFFQCYNSMEKHSNLQPPLPPGPRPWPLVGCLPAMLSSNNSSTHEWIHSIMKQFNAEIASIRLRNTYVIPVASPELALEFLKTYDSVFGSRSSFSNDVDMLTGGCVSTILSPTGPQWRKMKRILTSEILNPSTLHRMLGQRTAEADALLHYIFNQTCKNGGGAVINVRSITQHYCGNIIRRIVFNRRYYGEGREDGGPTFEEEEHNQALLTIVRHVNSFSISDFMPCLKPLDLDGRQKNMKNALNVLRKYDEHIIKERVQQWKNDEKIKGVEDILDILISLTDDNENSLLSIEEIKNQIMDIQLATIDNPSNAVEWAMAELLNQPKVLKKAIEELDKVVGRERLVQESDISNLKYLTACVRESFRLHPFSPFNVAHVSNSDIVVAGYFIPKGSEVLLSRLGLGRNPRIWEDPMKFNPERHLKDETIELGISEPNLRFITFTRGRRGCPGSSLGTNITMMLFARLLQGFSWTSLPKFTKTDIPQTNELSLLKPLHLHAKPRLSHDMYQSFIGHQA</sequence>
<evidence type="ECO:0000256" key="3">
    <source>
        <dbReference type="ARBA" id="ARBA00022617"/>
    </source>
</evidence>
<dbReference type="InterPro" id="IPR002401">
    <property type="entry name" value="Cyt_P450_E_grp-I"/>
</dbReference>
<dbReference type="Gene3D" id="1.10.630.10">
    <property type="entry name" value="Cytochrome P450"/>
    <property type="match status" value="1"/>
</dbReference>
<dbReference type="RefSeq" id="XP_008450475.2">
    <property type="nucleotide sequence ID" value="XM_008452253.3"/>
</dbReference>
<dbReference type="Pfam" id="PF00067">
    <property type="entry name" value="p450"/>
    <property type="match status" value="1"/>
</dbReference>
<gene>
    <name evidence="11" type="primary">LOC103492068</name>
</gene>
<protein>
    <submittedName>
        <fullName evidence="11">Isoleucine N-monooxygenase 1-like</fullName>
    </submittedName>
</protein>
<dbReference type="InParanoid" id="A0A1S3BPZ1"/>
<dbReference type="GO" id="GO:0020037">
    <property type="term" value="F:heme binding"/>
    <property type="evidence" value="ECO:0007669"/>
    <property type="project" value="InterPro"/>
</dbReference>
<keyword evidence="7" id="KW-0503">Monooxygenase</keyword>
<dbReference type="Proteomes" id="UP001652600">
    <property type="component" value="Chromosome 2"/>
</dbReference>
<dbReference type="GO" id="GO:0005506">
    <property type="term" value="F:iron ion binding"/>
    <property type="evidence" value="ECO:0007669"/>
    <property type="project" value="InterPro"/>
</dbReference>
<keyword evidence="10" id="KW-1185">Reference proteome</keyword>
<evidence type="ECO:0000256" key="8">
    <source>
        <dbReference type="PIRSR" id="PIRSR602401-1"/>
    </source>
</evidence>
<feature type="binding site" description="axial binding residue" evidence="8">
    <location>
        <position position="486"/>
    </location>
    <ligand>
        <name>heme</name>
        <dbReference type="ChEBI" id="CHEBI:30413"/>
    </ligand>
    <ligandPart>
        <name>Fe</name>
        <dbReference type="ChEBI" id="CHEBI:18248"/>
    </ligandPart>
</feature>
<dbReference type="PANTHER" id="PTHR47944:SF4">
    <property type="entry name" value="OS09G0441700 PROTEIN"/>
    <property type="match status" value="1"/>
</dbReference>
<dbReference type="InterPro" id="IPR036396">
    <property type="entry name" value="Cyt_P450_sf"/>
</dbReference>
<dbReference type="GO" id="GO:0004497">
    <property type="term" value="F:monooxygenase activity"/>
    <property type="evidence" value="ECO:0007669"/>
    <property type="project" value="UniProtKB-KW"/>
</dbReference>
<evidence type="ECO:0000256" key="1">
    <source>
        <dbReference type="ARBA" id="ARBA00001971"/>
    </source>
</evidence>
<dbReference type="GeneID" id="103492068"/>
<evidence type="ECO:0000256" key="6">
    <source>
        <dbReference type="ARBA" id="ARBA00023004"/>
    </source>
</evidence>
<evidence type="ECO:0000256" key="7">
    <source>
        <dbReference type="ARBA" id="ARBA00023033"/>
    </source>
</evidence>
<evidence type="ECO:0000313" key="11">
    <source>
        <dbReference type="RefSeq" id="XP_008450475.2"/>
    </source>
</evidence>
<dbReference type="PRINTS" id="PR00463">
    <property type="entry name" value="EP450I"/>
</dbReference>
<name>A0A1S3BPZ1_CUCME</name>
<keyword evidence="6 8" id="KW-0408">Iron</keyword>
<dbReference type="AlphaFoldDB" id="A0A1S3BPZ1"/>
<dbReference type="GO" id="GO:0016705">
    <property type="term" value="F:oxidoreductase activity, acting on paired donors, with incorporation or reduction of molecular oxygen"/>
    <property type="evidence" value="ECO:0007669"/>
    <property type="project" value="InterPro"/>
</dbReference>
<evidence type="ECO:0000256" key="2">
    <source>
        <dbReference type="ARBA" id="ARBA00010617"/>
    </source>
</evidence>
<evidence type="ECO:0000313" key="10">
    <source>
        <dbReference type="Proteomes" id="UP001652600"/>
    </source>
</evidence>
<evidence type="ECO:0000256" key="5">
    <source>
        <dbReference type="ARBA" id="ARBA00023002"/>
    </source>
</evidence>
<dbReference type="GO" id="GO:0044550">
    <property type="term" value="P:secondary metabolite biosynthetic process"/>
    <property type="evidence" value="ECO:0007669"/>
    <property type="project" value="UniProtKB-ARBA"/>
</dbReference>
<keyword evidence="9" id="KW-0472">Membrane</keyword>
<evidence type="ECO:0000256" key="9">
    <source>
        <dbReference type="SAM" id="Phobius"/>
    </source>
</evidence>
<keyword evidence="3 8" id="KW-0349">Heme</keyword>
<dbReference type="eggNOG" id="KOG0156">
    <property type="taxonomic scope" value="Eukaryota"/>
</dbReference>
<evidence type="ECO:0000256" key="4">
    <source>
        <dbReference type="ARBA" id="ARBA00022723"/>
    </source>
</evidence>
<dbReference type="PANTHER" id="PTHR47944">
    <property type="entry name" value="CYTOCHROME P450 98A9"/>
    <property type="match status" value="1"/>
</dbReference>
<keyword evidence="9" id="KW-1133">Transmembrane helix</keyword>
<reference evidence="11" key="2">
    <citation type="submission" date="2025-08" db="UniProtKB">
        <authorList>
            <consortium name="RefSeq"/>
        </authorList>
    </citation>
    <scope>IDENTIFICATION</scope>
    <source>
        <tissue evidence="11">Stem</tissue>
    </source>
</reference>
<organism evidence="10 11">
    <name type="scientific">Cucumis melo</name>
    <name type="common">Muskmelon</name>
    <dbReference type="NCBI Taxonomy" id="3656"/>
    <lineage>
        <taxon>Eukaryota</taxon>
        <taxon>Viridiplantae</taxon>
        <taxon>Streptophyta</taxon>
        <taxon>Embryophyta</taxon>
        <taxon>Tracheophyta</taxon>
        <taxon>Spermatophyta</taxon>
        <taxon>Magnoliopsida</taxon>
        <taxon>eudicotyledons</taxon>
        <taxon>Gunneridae</taxon>
        <taxon>Pentapetalae</taxon>
        <taxon>rosids</taxon>
        <taxon>fabids</taxon>
        <taxon>Cucurbitales</taxon>
        <taxon>Cucurbitaceae</taxon>
        <taxon>Benincaseae</taxon>
        <taxon>Cucumis</taxon>
    </lineage>
</organism>
<feature type="transmembrane region" description="Helical" evidence="9">
    <location>
        <begin position="27"/>
        <end position="45"/>
    </location>
</feature>
<comment type="similarity">
    <text evidence="2">Belongs to the cytochrome P450 family.</text>
</comment>
<dbReference type="InterPro" id="IPR001128">
    <property type="entry name" value="Cyt_P450"/>
</dbReference>
<accession>A0A1S3BPZ1</accession>
<dbReference type="SUPFAM" id="SSF48264">
    <property type="entry name" value="Cytochrome P450"/>
    <property type="match status" value="1"/>
</dbReference>